<dbReference type="Gene3D" id="3.30.300.30">
    <property type="match status" value="1"/>
</dbReference>
<evidence type="ECO:0000259" key="2">
    <source>
        <dbReference type="Pfam" id="PF00501"/>
    </source>
</evidence>
<dbReference type="GeneID" id="27333410"/>
<dbReference type="Pfam" id="PF00501">
    <property type="entry name" value="AMP-binding"/>
    <property type="match status" value="1"/>
</dbReference>
<dbReference type="GO" id="GO:0006631">
    <property type="term" value="P:fatty acid metabolic process"/>
    <property type="evidence" value="ECO:0007669"/>
    <property type="project" value="TreeGrafter"/>
</dbReference>
<dbReference type="EMBL" id="KN847495">
    <property type="protein sequence ID" value="KIW16276.1"/>
    <property type="molecule type" value="Genomic_DNA"/>
</dbReference>
<dbReference type="InterPro" id="IPR045851">
    <property type="entry name" value="AMP-bd_C_sf"/>
</dbReference>
<dbReference type="OrthoDB" id="10253115at2759"/>
<reference evidence="4 5" key="1">
    <citation type="submission" date="2015-01" db="EMBL/GenBank/DDBJ databases">
        <title>The Genome Sequence of Exophiala spinifera CBS89968.</title>
        <authorList>
            <consortium name="The Broad Institute Genomics Platform"/>
            <person name="Cuomo C."/>
            <person name="de Hoog S."/>
            <person name="Gorbushina A."/>
            <person name="Stielow B."/>
            <person name="Teixiera M."/>
            <person name="Abouelleil A."/>
            <person name="Chapman S.B."/>
            <person name="Priest M."/>
            <person name="Young S.K."/>
            <person name="Wortman J."/>
            <person name="Nusbaum C."/>
            <person name="Birren B."/>
        </authorList>
    </citation>
    <scope>NUCLEOTIDE SEQUENCE [LARGE SCALE GENOMIC DNA]</scope>
    <source>
        <strain evidence="4 5">CBS 89968</strain>
    </source>
</reference>
<name>A0A0D1YMK5_9EURO</name>
<feature type="domain" description="AMP-binding enzyme C-terminal" evidence="3">
    <location>
        <begin position="466"/>
        <end position="569"/>
    </location>
</feature>
<feature type="region of interest" description="Disordered" evidence="1">
    <location>
        <begin position="1"/>
        <end position="21"/>
    </location>
</feature>
<protein>
    <recommendedName>
        <fullName evidence="6">AMP-dependent synthetase/ligase domain-containing protein</fullName>
    </recommendedName>
</protein>
<dbReference type="Gene3D" id="3.40.50.12780">
    <property type="entry name" value="N-terminal domain of ligase-like"/>
    <property type="match status" value="1"/>
</dbReference>
<sequence>MASARPPSQGVPETPMSIVSGSRTHPLWEETLGELVDRHATKYGAQTAALFPWQQNHRLSYNDLASRSETIAKAMLARGLKHGDYVAIMAGNCYQYIETLLATARIGCPFVVINNTYTPKELVSALRVTSCRLFLIASTIKLKNLSTHIDEVQKELPSLPLVVIGNRSGKHDYSSFAKEGRTVTTTSLKQAESLVRNSDIMNLQFTSGTTGMPKAAMLTHRNLINNGRFVGEAMNLSSYDVVCCPPPLFHCFGLVMGFLASFIRGSTIVFPCDQFDADEVLQALYSHKCTALLGVPTMFIAEIEANKTKKLDITTVRTGLAAGSSISPILMERLEREFGVRGMLIAYGMTETSPVTFITSLDDNEEKRTTTVGRVLPHTAAKIIDREGAIVPRGVRGELCTSGYALQKGYLNNPSKTNEVMKRDEHGVLWMHTGDECIIDKDGYCSVTGRIKDIIIRGGENMFPHEIESLLATHPSIAEASVVAVPDARYGEVVGAFLRENPPQAASSGSLPDTALPQDPRSRKSSRPSWREVNNFVRNHLGSHKAPRYVFWIGDEGVGNEFPKTGSGKMMKHVLKDVAKRLVKEGKGEGGAELRAKL</sequence>
<keyword evidence="5" id="KW-1185">Reference proteome</keyword>
<evidence type="ECO:0008006" key="6">
    <source>
        <dbReference type="Google" id="ProtNLM"/>
    </source>
</evidence>
<organism evidence="4 5">
    <name type="scientific">Exophiala spinifera</name>
    <dbReference type="NCBI Taxonomy" id="91928"/>
    <lineage>
        <taxon>Eukaryota</taxon>
        <taxon>Fungi</taxon>
        <taxon>Dikarya</taxon>
        <taxon>Ascomycota</taxon>
        <taxon>Pezizomycotina</taxon>
        <taxon>Eurotiomycetes</taxon>
        <taxon>Chaetothyriomycetidae</taxon>
        <taxon>Chaetothyriales</taxon>
        <taxon>Herpotrichiellaceae</taxon>
        <taxon>Exophiala</taxon>
    </lineage>
</organism>
<feature type="domain" description="AMP-dependent synthetase/ligase" evidence="2">
    <location>
        <begin position="37"/>
        <end position="411"/>
    </location>
</feature>
<feature type="region of interest" description="Disordered" evidence="1">
    <location>
        <begin position="502"/>
        <end position="531"/>
    </location>
</feature>
<proteinExistence type="predicted"/>
<dbReference type="Pfam" id="PF13193">
    <property type="entry name" value="AMP-binding_C"/>
    <property type="match status" value="1"/>
</dbReference>
<dbReference type="InterPro" id="IPR025110">
    <property type="entry name" value="AMP-bd_C"/>
</dbReference>
<evidence type="ECO:0000313" key="5">
    <source>
        <dbReference type="Proteomes" id="UP000053328"/>
    </source>
</evidence>
<dbReference type="Proteomes" id="UP000053328">
    <property type="component" value="Unassembled WGS sequence"/>
</dbReference>
<dbReference type="PROSITE" id="PS00455">
    <property type="entry name" value="AMP_BINDING"/>
    <property type="match status" value="1"/>
</dbReference>
<evidence type="ECO:0000313" key="4">
    <source>
        <dbReference type="EMBL" id="KIW16276.1"/>
    </source>
</evidence>
<evidence type="ECO:0000256" key="1">
    <source>
        <dbReference type="SAM" id="MobiDB-lite"/>
    </source>
</evidence>
<dbReference type="HOGENOM" id="CLU_000022_59_7_1"/>
<dbReference type="AlphaFoldDB" id="A0A0D1YMK5"/>
<dbReference type="VEuPathDB" id="FungiDB:PV08_06327"/>
<dbReference type="InterPro" id="IPR000873">
    <property type="entry name" value="AMP-dep_synth/lig_dom"/>
</dbReference>
<dbReference type="InterPro" id="IPR020845">
    <property type="entry name" value="AMP-binding_CS"/>
</dbReference>
<dbReference type="STRING" id="91928.A0A0D1YMK5"/>
<dbReference type="SUPFAM" id="SSF56801">
    <property type="entry name" value="Acetyl-CoA synthetase-like"/>
    <property type="match status" value="1"/>
</dbReference>
<accession>A0A0D1YMK5</accession>
<dbReference type="InterPro" id="IPR042099">
    <property type="entry name" value="ANL_N_sf"/>
</dbReference>
<dbReference type="GO" id="GO:0031956">
    <property type="term" value="F:medium-chain fatty acid-CoA ligase activity"/>
    <property type="evidence" value="ECO:0007669"/>
    <property type="project" value="TreeGrafter"/>
</dbReference>
<dbReference type="PANTHER" id="PTHR43201:SF6">
    <property type="entry name" value="ACYL COA SYNTHETASE (EUROFUNG)"/>
    <property type="match status" value="1"/>
</dbReference>
<gene>
    <name evidence="4" type="ORF">PV08_06327</name>
</gene>
<evidence type="ECO:0000259" key="3">
    <source>
        <dbReference type="Pfam" id="PF13193"/>
    </source>
</evidence>
<dbReference type="PANTHER" id="PTHR43201">
    <property type="entry name" value="ACYL-COA SYNTHETASE"/>
    <property type="match status" value="1"/>
</dbReference>
<dbReference type="RefSeq" id="XP_016236492.1">
    <property type="nucleotide sequence ID" value="XM_016380665.1"/>
</dbReference>